<feature type="compositionally biased region" description="Basic and acidic residues" evidence="1">
    <location>
        <begin position="14"/>
        <end position="53"/>
    </location>
</feature>
<keyword evidence="3" id="KW-1185">Reference proteome</keyword>
<proteinExistence type="predicted"/>
<evidence type="ECO:0000313" key="3">
    <source>
        <dbReference type="Proteomes" id="UP000484015"/>
    </source>
</evidence>
<dbReference type="AlphaFoldDB" id="A0A6L6PXT0"/>
<evidence type="ECO:0000313" key="2">
    <source>
        <dbReference type="EMBL" id="MTW02275.1"/>
    </source>
</evidence>
<dbReference type="EMBL" id="WNLA01000004">
    <property type="protein sequence ID" value="MTW02275.1"/>
    <property type="molecule type" value="Genomic_DNA"/>
</dbReference>
<dbReference type="Proteomes" id="UP000484015">
    <property type="component" value="Unassembled WGS sequence"/>
</dbReference>
<evidence type="ECO:0000256" key="1">
    <source>
        <dbReference type="SAM" id="MobiDB-lite"/>
    </source>
</evidence>
<feature type="region of interest" description="Disordered" evidence="1">
    <location>
        <begin position="1"/>
        <end position="94"/>
    </location>
</feature>
<gene>
    <name evidence="2" type="ORF">GM668_09230</name>
</gene>
<reference evidence="2 3" key="1">
    <citation type="submission" date="2019-11" db="EMBL/GenBank/DDBJ databases">
        <title>Type strains purchased from KCTC, JCM and DSMZ.</title>
        <authorList>
            <person name="Lu H."/>
        </authorList>
    </citation>
    <scope>NUCLEOTIDE SEQUENCE [LARGE SCALE GENOMIC DNA]</scope>
    <source>
        <strain evidence="2 3">KCTC 42409</strain>
    </source>
</reference>
<sequence>MLATAVPAHAFGPGDREPPRREERDNRDNARSERDRDRDSRAFERGEERRRMMQESGNAEMSRRVDRMTADERRDLRRQINEAGQEIYVRPQRR</sequence>
<comment type="caution">
    <text evidence="2">The sequence shown here is derived from an EMBL/GenBank/DDBJ whole genome shotgun (WGS) entry which is preliminary data.</text>
</comment>
<feature type="compositionally biased region" description="Basic and acidic residues" evidence="1">
    <location>
        <begin position="61"/>
        <end position="80"/>
    </location>
</feature>
<dbReference type="OrthoDB" id="8779586at2"/>
<name>A0A6L6PXT0_9BURK</name>
<accession>A0A6L6PXT0</accession>
<organism evidence="2 3">
    <name type="scientific">Pseudoduganella ginsengisoli</name>
    <dbReference type="NCBI Taxonomy" id="1462440"/>
    <lineage>
        <taxon>Bacteria</taxon>
        <taxon>Pseudomonadati</taxon>
        <taxon>Pseudomonadota</taxon>
        <taxon>Betaproteobacteria</taxon>
        <taxon>Burkholderiales</taxon>
        <taxon>Oxalobacteraceae</taxon>
        <taxon>Telluria group</taxon>
        <taxon>Pseudoduganella</taxon>
    </lineage>
</organism>
<protein>
    <submittedName>
        <fullName evidence="2">Uncharacterized protein</fullName>
    </submittedName>
</protein>